<dbReference type="RefSeq" id="WP_086285673.1">
    <property type="nucleotide sequence ID" value="NZ_NGMO01000005.1"/>
</dbReference>
<organism evidence="1 2">
    <name type="scientific">Candidatus Enterococcus wittei</name>
    <dbReference type="NCBI Taxonomy" id="1987383"/>
    <lineage>
        <taxon>Bacteria</taxon>
        <taxon>Bacillati</taxon>
        <taxon>Bacillota</taxon>
        <taxon>Bacilli</taxon>
        <taxon>Lactobacillales</taxon>
        <taxon>Enterococcaceae</taxon>
        <taxon>Enterococcus</taxon>
    </lineage>
</organism>
<sequence>MRKQLSSDLSRLAVTEMINGLIQKKKSFSFHDIEKEYNQPLTAADKFLIRCVIVKKFNLKIEYLSSSSTNQLQFCRS</sequence>
<comment type="caution">
    <text evidence="1">The sequence shown here is derived from an EMBL/GenBank/DDBJ whole genome shotgun (WGS) entry which is preliminary data.</text>
</comment>
<dbReference type="Proteomes" id="UP000194933">
    <property type="component" value="Unassembled WGS sequence"/>
</dbReference>
<dbReference type="AlphaFoldDB" id="A0A242JVM9"/>
<dbReference type="EMBL" id="NGMO01000005">
    <property type="protein sequence ID" value="OTP06956.1"/>
    <property type="molecule type" value="Genomic_DNA"/>
</dbReference>
<keyword evidence="2" id="KW-1185">Reference proteome</keyword>
<accession>A0A242JVM9</accession>
<evidence type="ECO:0000313" key="2">
    <source>
        <dbReference type="Proteomes" id="UP000194933"/>
    </source>
</evidence>
<protein>
    <submittedName>
        <fullName evidence="1">Uncharacterized protein</fullName>
    </submittedName>
</protein>
<gene>
    <name evidence="1" type="ORF">A5844_002662</name>
</gene>
<proteinExistence type="predicted"/>
<evidence type="ECO:0000313" key="1">
    <source>
        <dbReference type="EMBL" id="OTP06956.1"/>
    </source>
</evidence>
<name>A0A242JVM9_9ENTE</name>
<reference evidence="1 2" key="1">
    <citation type="submission" date="2017-05" db="EMBL/GenBank/DDBJ databases">
        <title>The Genome Sequence of Enterococcus sp. 10A9_DIV0425.</title>
        <authorList>
            <consortium name="The Broad Institute Genomics Platform"/>
            <consortium name="The Broad Institute Genomic Center for Infectious Diseases"/>
            <person name="Earl A."/>
            <person name="Manson A."/>
            <person name="Schwartman J."/>
            <person name="Gilmore M."/>
            <person name="Abouelleil A."/>
            <person name="Cao P."/>
            <person name="Chapman S."/>
            <person name="Cusick C."/>
            <person name="Shea T."/>
            <person name="Young S."/>
            <person name="Neafsey D."/>
            <person name="Nusbaum C."/>
            <person name="Birren B."/>
        </authorList>
    </citation>
    <scope>NUCLEOTIDE SEQUENCE [LARGE SCALE GENOMIC DNA]</scope>
    <source>
        <strain evidence="1 2">10A9_DIV0425</strain>
    </source>
</reference>